<dbReference type="Pfam" id="PF01477">
    <property type="entry name" value="PLAT"/>
    <property type="match status" value="1"/>
</dbReference>
<keyword evidence="6" id="KW-0223">Dioxygenase</keyword>
<dbReference type="Pfam" id="PF00305">
    <property type="entry name" value="Lipoxygenase"/>
    <property type="match status" value="1"/>
</dbReference>
<dbReference type="PRINTS" id="PR00468">
    <property type="entry name" value="PLTLPOXGNASE"/>
</dbReference>
<evidence type="ECO:0000256" key="6">
    <source>
        <dbReference type="ARBA" id="ARBA00022964"/>
    </source>
</evidence>
<feature type="domain" description="PLAT" evidence="12">
    <location>
        <begin position="84"/>
        <end position="205"/>
    </location>
</feature>
<reference evidence="14 15" key="1">
    <citation type="submission" date="2024-01" db="EMBL/GenBank/DDBJ databases">
        <authorList>
            <person name="Waweru B."/>
        </authorList>
    </citation>
    <scope>NUCLEOTIDE SEQUENCE [LARGE SCALE GENOMIC DNA]</scope>
</reference>
<evidence type="ECO:0000259" key="13">
    <source>
        <dbReference type="PROSITE" id="PS51393"/>
    </source>
</evidence>
<dbReference type="GO" id="GO:0016702">
    <property type="term" value="F:oxidoreductase activity, acting on single donors with incorporation of molecular oxygen, incorporation of two atoms of oxygen"/>
    <property type="evidence" value="ECO:0007669"/>
    <property type="project" value="InterPro"/>
</dbReference>
<evidence type="ECO:0000256" key="9">
    <source>
        <dbReference type="ARBA" id="ARBA00023160"/>
    </source>
</evidence>
<dbReference type="InterPro" id="IPR027433">
    <property type="entry name" value="Lipoxygenase_dom_3"/>
</dbReference>
<dbReference type="Gene3D" id="2.60.60.20">
    <property type="entry name" value="PLAT/LH2 domain"/>
    <property type="match status" value="1"/>
</dbReference>
<evidence type="ECO:0008006" key="16">
    <source>
        <dbReference type="Google" id="ProtNLM"/>
    </source>
</evidence>
<dbReference type="GO" id="GO:0046872">
    <property type="term" value="F:metal ion binding"/>
    <property type="evidence" value="ECO:0007669"/>
    <property type="project" value="UniProtKB-KW"/>
</dbReference>
<accession>A0AAV1RRE9</accession>
<evidence type="ECO:0000256" key="1">
    <source>
        <dbReference type="ARBA" id="ARBA00009419"/>
    </source>
</evidence>
<evidence type="ECO:0000256" key="8">
    <source>
        <dbReference type="ARBA" id="ARBA00023098"/>
    </source>
</evidence>
<dbReference type="PROSITE" id="PS51393">
    <property type="entry name" value="LIPOXYGENASE_3"/>
    <property type="match status" value="1"/>
</dbReference>
<dbReference type="GO" id="GO:0031408">
    <property type="term" value="P:oxylipin biosynthetic process"/>
    <property type="evidence" value="ECO:0007669"/>
    <property type="project" value="UniProtKB-KW"/>
</dbReference>
<organism evidence="14 15">
    <name type="scientific">Dovyalis caffra</name>
    <dbReference type="NCBI Taxonomy" id="77055"/>
    <lineage>
        <taxon>Eukaryota</taxon>
        <taxon>Viridiplantae</taxon>
        <taxon>Streptophyta</taxon>
        <taxon>Embryophyta</taxon>
        <taxon>Tracheophyta</taxon>
        <taxon>Spermatophyta</taxon>
        <taxon>Magnoliopsida</taxon>
        <taxon>eudicotyledons</taxon>
        <taxon>Gunneridae</taxon>
        <taxon>Pentapetalae</taxon>
        <taxon>rosids</taxon>
        <taxon>fabids</taxon>
        <taxon>Malpighiales</taxon>
        <taxon>Salicaceae</taxon>
        <taxon>Flacourtieae</taxon>
        <taxon>Dovyalis</taxon>
    </lineage>
</organism>
<dbReference type="InterPro" id="IPR001246">
    <property type="entry name" value="LipOase_plant"/>
</dbReference>
<keyword evidence="8" id="KW-0443">Lipid metabolism</keyword>
<dbReference type="InterPro" id="IPR036392">
    <property type="entry name" value="PLAT/LH2_dom_sf"/>
</dbReference>
<evidence type="ECO:0000256" key="2">
    <source>
        <dbReference type="ARBA" id="ARBA00022516"/>
    </source>
</evidence>
<dbReference type="GO" id="GO:0006633">
    <property type="term" value="P:fatty acid biosynthetic process"/>
    <property type="evidence" value="ECO:0007669"/>
    <property type="project" value="UniProtKB-KW"/>
</dbReference>
<sequence>MLKLQIHGQSNSTRTPLLLTKQFIHGNVQASFHLKPRSSFNIKARKRFKASFKPCGSKAIASLTQDTKIKVKATVNVKRAVGGLLTSLGIDQGLNDIQDLLGKTIVLELISADLDPKTELPKPTIQRHARRRLSQANGYVKYEAEFEVPQDFGEVGAIFVENEYNTEIFLQDVVLSGLPQGTINVTCDSWVQSKYNDNRKRVFFTNKSYLPSKTPSGLRRLREEELLILRGNGLGERQAGDRIYDYDVYNDIGEPDKSSELARPVLGGEELPYPRRCRTGRPRSEKDPSSEIRKGDFYIPRDEASSEVKLITFYARTLASVFEALVPNYLANGDLEFQDFKSIGSLFDEELELPPLPKEVFWKTILPQLFKAISTSNGEDLLRFEIPKTLKSMEHTYLILDFLHVYLT</sequence>
<dbReference type="PANTHER" id="PTHR11771">
    <property type="entry name" value="LIPOXYGENASE"/>
    <property type="match status" value="1"/>
</dbReference>
<keyword evidence="9" id="KW-0275">Fatty acid biosynthesis</keyword>
<dbReference type="SUPFAM" id="SSF48484">
    <property type="entry name" value="Lipoxigenase"/>
    <property type="match status" value="1"/>
</dbReference>
<evidence type="ECO:0000256" key="4">
    <source>
        <dbReference type="ARBA" id="ARBA00022767"/>
    </source>
</evidence>
<dbReference type="SUPFAM" id="SSF49723">
    <property type="entry name" value="Lipase/lipooxygenase domain (PLAT/LH2 domain)"/>
    <property type="match status" value="1"/>
</dbReference>
<dbReference type="SMART" id="SM00308">
    <property type="entry name" value="LH2"/>
    <property type="match status" value="1"/>
</dbReference>
<evidence type="ECO:0000256" key="5">
    <source>
        <dbReference type="ARBA" id="ARBA00022832"/>
    </source>
</evidence>
<evidence type="ECO:0000259" key="12">
    <source>
        <dbReference type="PROSITE" id="PS50095"/>
    </source>
</evidence>
<evidence type="ECO:0000256" key="10">
    <source>
        <dbReference type="PROSITE-ProRule" id="PRU00152"/>
    </source>
</evidence>
<comment type="caution">
    <text evidence="10">Lacks conserved residue(s) required for the propagation of feature annotation.</text>
</comment>
<dbReference type="PROSITE" id="PS50095">
    <property type="entry name" value="PLAT"/>
    <property type="match status" value="1"/>
</dbReference>
<dbReference type="EMBL" id="CAWUPB010001157">
    <property type="protein sequence ID" value="CAK7339255.1"/>
    <property type="molecule type" value="Genomic_DNA"/>
</dbReference>
<gene>
    <name evidence="14" type="ORF">DCAF_LOCUS14305</name>
</gene>
<dbReference type="Gene3D" id="4.10.372.10">
    <property type="entry name" value="Lipoxygenase-1, Domain 3"/>
    <property type="match status" value="1"/>
</dbReference>
<keyword evidence="15" id="KW-1185">Reference proteome</keyword>
<evidence type="ECO:0000256" key="7">
    <source>
        <dbReference type="ARBA" id="ARBA00023002"/>
    </source>
</evidence>
<dbReference type="InterPro" id="IPR001024">
    <property type="entry name" value="PLAT/LH2_dom"/>
</dbReference>
<feature type="compositionally biased region" description="Basic and acidic residues" evidence="11">
    <location>
        <begin position="282"/>
        <end position="294"/>
    </location>
</feature>
<dbReference type="AlphaFoldDB" id="A0AAV1RRE9"/>
<proteinExistence type="inferred from homology"/>
<feature type="domain" description="Lipoxygenase" evidence="13">
    <location>
        <begin position="208"/>
        <end position="408"/>
    </location>
</feature>
<dbReference type="InterPro" id="IPR000907">
    <property type="entry name" value="LipOase"/>
</dbReference>
<keyword evidence="2" id="KW-0444">Lipid biosynthesis</keyword>
<evidence type="ECO:0000256" key="11">
    <source>
        <dbReference type="SAM" id="MobiDB-lite"/>
    </source>
</evidence>
<dbReference type="CDD" id="cd01751">
    <property type="entry name" value="PLAT_LH2"/>
    <property type="match status" value="1"/>
</dbReference>
<evidence type="ECO:0000313" key="14">
    <source>
        <dbReference type="EMBL" id="CAK7339255.1"/>
    </source>
</evidence>
<keyword evidence="3" id="KW-0479">Metal-binding</keyword>
<name>A0AAV1RRE9_9ROSI</name>
<evidence type="ECO:0000313" key="15">
    <source>
        <dbReference type="Proteomes" id="UP001314170"/>
    </source>
</evidence>
<dbReference type="Proteomes" id="UP001314170">
    <property type="component" value="Unassembled WGS sequence"/>
</dbReference>
<dbReference type="GO" id="GO:0034440">
    <property type="term" value="P:lipid oxidation"/>
    <property type="evidence" value="ECO:0007669"/>
    <property type="project" value="InterPro"/>
</dbReference>
<dbReference type="InterPro" id="IPR036226">
    <property type="entry name" value="LipOase_C_sf"/>
</dbReference>
<keyword evidence="5" id="KW-0276">Fatty acid metabolism</keyword>
<dbReference type="InterPro" id="IPR042057">
    <property type="entry name" value="Lipoxy_PLAT/LH2"/>
</dbReference>
<comment type="caution">
    <text evidence="14">The sequence shown here is derived from an EMBL/GenBank/DDBJ whole genome shotgun (WGS) entry which is preliminary data.</text>
</comment>
<comment type="similarity">
    <text evidence="1">Belongs to the lipoxygenase family.</text>
</comment>
<evidence type="ECO:0000256" key="3">
    <source>
        <dbReference type="ARBA" id="ARBA00022723"/>
    </source>
</evidence>
<dbReference type="InterPro" id="IPR013819">
    <property type="entry name" value="LipOase_C"/>
</dbReference>
<protein>
    <recommendedName>
        <fullName evidence="16">Lipoxygenase</fullName>
    </recommendedName>
</protein>
<feature type="region of interest" description="Disordered" evidence="11">
    <location>
        <begin position="272"/>
        <end position="294"/>
    </location>
</feature>
<keyword evidence="7" id="KW-0560">Oxidoreductase</keyword>
<keyword evidence="4" id="KW-0925">Oxylipin biosynthesis</keyword>
<dbReference type="Gene3D" id="4.10.375.10">
    <property type="entry name" value="Lipoxygenase-1, Domain 2"/>
    <property type="match status" value="1"/>
</dbReference>